<dbReference type="CDD" id="cd17477">
    <property type="entry name" value="MFS_YcaD_like"/>
    <property type="match status" value="1"/>
</dbReference>
<dbReference type="AlphaFoldDB" id="A0A8J2YJB2"/>
<feature type="transmembrane region" description="Helical" evidence="4">
    <location>
        <begin position="230"/>
        <end position="250"/>
    </location>
</feature>
<feature type="transmembrane region" description="Helical" evidence="4">
    <location>
        <begin position="304"/>
        <end position="321"/>
    </location>
</feature>
<feature type="transmembrane region" description="Helical" evidence="4">
    <location>
        <begin position="169"/>
        <end position="191"/>
    </location>
</feature>
<feature type="transmembrane region" description="Helical" evidence="4">
    <location>
        <begin position="363"/>
        <end position="382"/>
    </location>
</feature>
<evidence type="ECO:0000313" key="7">
    <source>
        <dbReference type="Proteomes" id="UP000602745"/>
    </source>
</evidence>
<evidence type="ECO:0000256" key="1">
    <source>
        <dbReference type="ARBA" id="ARBA00022692"/>
    </source>
</evidence>
<feature type="transmembrane region" description="Helical" evidence="4">
    <location>
        <begin position="136"/>
        <end position="157"/>
    </location>
</feature>
<evidence type="ECO:0000313" key="6">
    <source>
        <dbReference type="EMBL" id="GGE47251.1"/>
    </source>
</evidence>
<evidence type="ECO:0000256" key="3">
    <source>
        <dbReference type="ARBA" id="ARBA00023136"/>
    </source>
</evidence>
<keyword evidence="3 4" id="KW-0472">Membrane</keyword>
<feature type="transmembrane region" description="Helical" evidence="4">
    <location>
        <begin position="78"/>
        <end position="100"/>
    </location>
</feature>
<accession>A0A8J2YJB2</accession>
<keyword evidence="7" id="KW-1185">Reference proteome</keyword>
<dbReference type="InterPro" id="IPR020846">
    <property type="entry name" value="MFS_dom"/>
</dbReference>
<feature type="transmembrane region" description="Helical" evidence="4">
    <location>
        <begin position="262"/>
        <end position="283"/>
    </location>
</feature>
<feature type="transmembrane region" description="Helical" evidence="4">
    <location>
        <begin position="394"/>
        <end position="414"/>
    </location>
</feature>
<protein>
    <submittedName>
        <fullName evidence="6">MFS transporter</fullName>
    </submittedName>
</protein>
<dbReference type="Proteomes" id="UP000602745">
    <property type="component" value="Unassembled WGS sequence"/>
</dbReference>
<evidence type="ECO:0000256" key="4">
    <source>
        <dbReference type="SAM" id="Phobius"/>
    </source>
</evidence>
<feature type="transmembrane region" description="Helical" evidence="4">
    <location>
        <begin position="333"/>
        <end position="351"/>
    </location>
</feature>
<feature type="domain" description="Major facilitator superfamily (MFS) profile" evidence="5">
    <location>
        <begin position="234"/>
        <end position="419"/>
    </location>
</feature>
<dbReference type="InterPro" id="IPR036259">
    <property type="entry name" value="MFS_trans_sf"/>
</dbReference>
<name>A0A8J2YJB2_9RHOB</name>
<feature type="transmembrane region" description="Helical" evidence="4">
    <location>
        <begin position="197"/>
        <end position="218"/>
    </location>
</feature>
<dbReference type="PANTHER" id="PTHR23521">
    <property type="entry name" value="TRANSPORTER MFS SUPERFAMILY"/>
    <property type="match status" value="1"/>
</dbReference>
<dbReference type="InterPro" id="IPR011701">
    <property type="entry name" value="MFS"/>
</dbReference>
<dbReference type="SUPFAM" id="SSF103473">
    <property type="entry name" value="MFS general substrate transporter"/>
    <property type="match status" value="1"/>
</dbReference>
<comment type="caution">
    <text evidence="6">The sequence shown here is derived from an EMBL/GenBank/DDBJ whole genome shotgun (WGS) entry which is preliminary data.</text>
</comment>
<organism evidence="6 7">
    <name type="scientific">Agaricicola taiwanensis</name>
    <dbReference type="NCBI Taxonomy" id="591372"/>
    <lineage>
        <taxon>Bacteria</taxon>
        <taxon>Pseudomonadati</taxon>
        <taxon>Pseudomonadota</taxon>
        <taxon>Alphaproteobacteria</taxon>
        <taxon>Rhodobacterales</taxon>
        <taxon>Paracoccaceae</taxon>
        <taxon>Agaricicola</taxon>
    </lineage>
</organism>
<evidence type="ECO:0000256" key="2">
    <source>
        <dbReference type="ARBA" id="ARBA00022989"/>
    </source>
</evidence>
<evidence type="ECO:0000259" key="5">
    <source>
        <dbReference type="PROSITE" id="PS50850"/>
    </source>
</evidence>
<proteinExistence type="predicted"/>
<dbReference type="PROSITE" id="PS50850">
    <property type="entry name" value="MFS"/>
    <property type="match status" value="1"/>
</dbReference>
<dbReference type="Gene3D" id="1.20.1250.20">
    <property type="entry name" value="MFS general substrate transporter like domains"/>
    <property type="match status" value="2"/>
</dbReference>
<dbReference type="PANTHER" id="PTHR23521:SF3">
    <property type="entry name" value="MFS TRANSPORTER"/>
    <property type="match status" value="1"/>
</dbReference>
<feature type="transmembrane region" description="Helical" evidence="4">
    <location>
        <begin position="112"/>
        <end position="130"/>
    </location>
</feature>
<gene>
    <name evidence="6" type="ORF">GCM10007276_25480</name>
</gene>
<dbReference type="Pfam" id="PF07690">
    <property type="entry name" value="MFS_1"/>
    <property type="match status" value="1"/>
</dbReference>
<reference evidence="6" key="2">
    <citation type="submission" date="2020-09" db="EMBL/GenBank/DDBJ databases">
        <authorList>
            <person name="Sun Q."/>
            <person name="Sedlacek I."/>
        </authorList>
    </citation>
    <scope>NUCLEOTIDE SEQUENCE</scope>
    <source>
        <strain evidence="6">CCM 7684</strain>
    </source>
</reference>
<keyword evidence="1 4" id="KW-0812">Transmembrane</keyword>
<dbReference type="GO" id="GO:0022857">
    <property type="term" value="F:transmembrane transporter activity"/>
    <property type="evidence" value="ECO:0007669"/>
    <property type="project" value="InterPro"/>
</dbReference>
<dbReference type="EMBL" id="BMCP01000002">
    <property type="protein sequence ID" value="GGE47251.1"/>
    <property type="molecule type" value="Genomic_DNA"/>
</dbReference>
<keyword evidence="2 4" id="KW-1133">Transmembrane helix</keyword>
<feature type="transmembrane region" description="Helical" evidence="4">
    <location>
        <begin position="45"/>
        <end position="72"/>
    </location>
</feature>
<dbReference type="GO" id="GO:0005886">
    <property type="term" value="C:plasma membrane"/>
    <property type="evidence" value="ECO:0007669"/>
    <property type="project" value="TreeGrafter"/>
</dbReference>
<reference evidence="6" key="1">
    <citation type="journal article" date="2014" name="Int. J. Syst. Evol. Microbiol.">
        <title>Complete genome sequence of Corynebacterium casei LMG S-19264T (=DSM 44701T), isolated from a smear-ripened cheese.</title>
        <authorList>
            <consortium name="US DOE Joint Genome Institute (JGI-PGF)"/>
            <person name="Walter F."/>
            <person name="Albersmeier A."/>
            <person name="Kalinowski J."/>
            <person name="Ruckert C."/>
        </authorList>
    </citation>
    <scope>NUCLEOTIDE SEQUENCE</scope>
    <source>
        <strain evidence="6">CCM 7684</strain>
    </source>
</reference>
<dbReference type="InterPro" id="IPR047200">
    <property type="entry name" value="MFS_YcaD-like"/>
</dbReference>
<sequence>MEDHSNDDRLNGACHTPLLEQENDCSPRKDDMTGELHLTARQRTLALVAAMASISVVGASLGLSVPLLAFALEARGMSATFIGINTAMAGVAVVFFAPLIPLAAARLGVRSVMIMGLAGGAITTLAFYFIEPLWMWFPLRFLYGGSLAILFVLSEFWINAISPEKRRGLIMGVYATTLSLGFAAGPALLAVLGKWGVAPYAAGAILFVVAAAPILLAGSSAPRLPEKAHVNLIPFLLAAPAATLAALVFGAVETGGMTFVPLYGLAIGYSATASALLVSLLALGNVLVQIPIGMLSDRVDRRKLLLVLGLLGTAGAAGMPYVIHFPRLFESTIFIWGGLVAGLYTVGLAHLGSRFRGAQLASANAAFIVCYSIGMLSGPPLLGAGMDIWYPHGLPITAAVLFGLYSIVAGWRILRSGTE</sequence>